<evidence type="ECO:0000256" key="2">
    <source>
        <dbReference type="ARBA" id="ARBA00023125"/>
    </source>
</evidence>
<keyword evidence="1" id="KW-0805">Transcription regulation</keyword>
<dbReference type="PANTHER" id="PTHR43280:SF28">
    <property type="entry name" value="HTH-TYPE TRANSCRIPTIONAL ACTIVATOR RHAS"/>
    <property type="match status" value="1"/>
</dbReference>
<dbReference type="PROSITE" id="PS01124">
    <property type="entry name" value="HTH_ARAC_FAMILY_2"/>
    <property type="match status" value="1"/>
</dbReference>
<feature type="domain" description="HTH araC/xylS-type" evidence="4">
    <location>
        <begin position="132"/>
        <end position="211"/>
    </location>
</feature>
<evidence type="ECO:0000256" key="1">
    <source>
        <dbReference type="ARBA" id="ARBA00023015"/>
    </source>
</evidence>
<accession>A0ABQ6PIA7</accession>
<evidence type="ECO:0000313" key="6">
    <source>
        <dbReference type="Proteomes" id="UP001338309"/>
    </source>
</evidence>
<dbReference type="InterPro" id="IPR018062">
    <property type="entry name" value="HTH_AraC-typ_CS"/>
</dbReference>
<dbReference type="PANTHER" id="PTHR43280">
    <property type="entry name" value="ARAC-FAMILY TRANSCRIPTIONAL REGULATOR"/>
    <property type="match status" value="1"/>
</dbReference>
<dbReference type="Pfam" id="PF12833">
    <property type="entry name" value="HTH_18"/>
    <property type="match status" value="1"/>
</dbReference>
<dbReference type="Proteomes" id="UP001338309">
    <property type="component" value="Unassembled WGS sequence"/>
</dbReference>
<name>A0ABQ6PIA7_9BACT</name>
<evidence type="ECO:0000259" key="4">
    <source>
        <dbReference type="PROSITE" id="PS01124"/>
    </source>
</evidence>
<dbReference type="SMART" id="SM00342">
    <property type="entry name" value="HTH_ARAC"/>
    <property type="match status" value="1"/>
</dbReference>
<evidence type="ECO:0000256" key="3">
    <source>
        <dbReference type="ARBA" id="ARBA00023163"/>
    </source>
</evidence>
<keyword evidence="3" id="KW-0804">Transcription</keyword>
<organism evidence="5 6">
    <name type="scientific">Algoriphagus confluentis</name>
    <dbReference type="NCBI Taxonomy" id="1697556"/>
    <lineage>
        <taxon>Bacteria</taxon>
        <taxon>Pseudomonadati</taxon>
        <taxon>Bacteroidota</taxon>
        <taxon>Cytophagia</taxon>
        <taxon>Cytophagales</taxon>
        <taxon>Cyclobacteriaceae</taxon>
        <taxon>Algoriphagus</taxon>
    </lineage>
</organism>
<proteinExistence type="predicted"/>
<dbReference type="SUPFAM" id="SSF46689">
    <property type="entry name" value="Homeodomain-like"/>
    <property type="match status" value="1"/>
</dbReference>
<dbReference type="EMBL" id="BTPD01000001">
    <property type="protein sequence ID" value="GMQ27393.1"/>
    <property type="molecule type" value="Genomic_DNA"/>
</dbReference>
<keyword evidence="6" id="KW-1185">Reference proteome</keyword>
<gene>
    <name evidence="5" type="ORF">Aconfl_00350</name>
</gene>
<dbReference type="InterPro" id="IPR020449">
    <property type="entry name" value="Tscrpt_reg_AraC-type_HTH"/>
</dbReference>
<dbReference type="PRINTS" id="PR00032">
    <property type="entry name" value="HTHARAC"/>
</dbReference>
<dbReference type="Gene3D" id="1.10.10.60">
    <property type="entry name" value="Homeodomain-like"/>
    <property type="match status" value="1"/>
</dbReference>
<evidence type="ECO:0000313" key="5">
    <source>
        <dbReference type="EMBL" id="GMQ27393.1"/>
    </source>
</evidence>
<dbReference type="PROSITE" id="PS00041">
    <property type="entry name" value="HTH_ARAC_FAMILY_1"/>
    <property type="match status" value="1"/>
</dbReference>
<protein>
    <recommendedName>
        <fullName evidence="4">HTH araC/xylS-type domain-containing protein</fullName>
    </recommendedName>
</protein>
<sequence>MERKSLKNWIHDFFLCQPIEPGVCKLLFYPYENSTLSMEILIKNMVCPRCIEAVEDIFTGEKLVAKVELGKVTLPQGISDYEKEKLAQLLQNRGFELLEPGKSALISQIKTLIVDLVHHRGEGIHENLSSYLSEKLNHEYTGLSKLFSSVEGITIERFFTLQKIEKVKEYLFYDELSLSEIAFQMGYSSVAYLSAQFKKETGMTPSEFKKNGQVKRKSLDGI</sequence>
<dbReference type="InterPro" id="IPR018060">
    <property type="entry name" value="HTH_AraC"/>
</dbReference>
<comment type="caution">
    <text evidence="5">The sequence shown here is derived from an EMBL/GenBank/DDBJ whole genome shotgun (WGS) entry which is preliminary data.</text>
</comment>
<dbReference type="InterPro" id="IPR009057">
    <property type="entry name" value="Homeodomain-like_sf"/>
</dbReference>
<reference evidence="5 6" key="1">
    <citation type="submission" date="2023-08" db="EMBL/GenBank/DDBJ databases">
        <title>Draft genome sequence of Algoriphagus confluentis.</title>
        <authorList>
            <person name="Takatani N."/>
            <person name="Hosokawa M."/>
            <person name="Sawabe T."/>
        </authorList>
    </citation>
    <scope>NUCLEOTIDE SEQUENCE [LARGE SCALE GENOMIC DNA]</scope>
    <source>
        <strain evidence="5 6">NBRC 111222</strain>
    </source>
</reference>
<keyword evidence="2" id="KW-0238">DNA-binding</keyword>